<evidence type="ECO:0000313" key="6">
    <source>
        <dbReference type="Proteomes" id="UP000184260"/>
    </source>
</evidence>
<protein>
    <submittedName>
        <fullName evidence="5">Peptidase family M1</fullName>
    </submittedName>
</protein>
<keyword evidence="3" id="KW-0732">Signal</keyword>
<evidence type="ECO:0000256" key="1">
    <source>
        <dbReference type="PIRSR" id="PIRSR634015-1"/>
    </source>
</evidence>
<evidence type="ECO:0000256" key="2">
    <source>
        <dbReference type="PIRSR" id="PIRSR634015-3"/>
    </source>
</evidence>
<reference evidence="6" key="1">
    <citation type="submission" date="2016-11" db="EMBL/GenBank/DDBJ databases">
        <authorList>
            <person name="Varghese N."/>
            <person name="Submissions S."/>
        </authorList>
    </citation>
    <scope>NUCLEOTIDE SEQUENCE [LARGE SCALE GENOMIC DNA]</scope>
    <source>
        <strain evidence="6">DSM 3661</strain>
    </source>
</reference>
<dbReference type="Proteomes" id="UP000184260">
    <property type="component" value="Unassembled WGS sequence"/>
</dbReference>
<dbReference type="PANTHER" id="PTHR45726:SF3">
    <property type="entry name" value="LEUKOTRIENE A-4 HYDROLASE"/>
    <property type="match status" value="1"/>
</dbReference>
<dbReference type="SUPFAM" id="SSF55486">
    <property type="entry name" value="Metalloproteases ('zincins'), catalytic domain"/>
    <property type="match status" value="1"/>
</dbReference>
<gene>
    <name evidence="5" type="ORF">SAMN05443669_10554</name>
</gene>
<accession>A0A1M7KMG9</accession>
<dbReference type="InterPro" id="IPR014782">
    <property type="entry name" value="Peptidase_M1_dom"/>
</dbReference>
<dbReference type="EMBL" id="FRBU01000055">
    <property type="protein sequence ID" value="SHM66615.1"/>
    <property type="molecule type" value="Genomic_DNA"/>
</dbReference>
<dbReference type="AlphaFoldDB" id="A0A1M7KMG9"/>
<organism evidence="5 6">
    <name type="scientific">Flavobacterium xanthum</name>
    <dbReference type="NCBI Taxonomy" id="69322"/>
    <lineage>
        <taxon>Bacteria</taxon>
        <taxon>Pseudomonadati</taxon>
        <taxon>Bacteroidota</taxon>
        <taxon>Flavobacteriia</taxon>
        <taxon>Flavobacteriales</taxon>
        <taxon>Flavobacteriaceae</taxon>
        <taxon>Flavobacterium</taxon>
    </lineage>
</organism>
<keyword evidence="6" id="KW-1185">Reference proteome</keyword>
<proteinExistence type="predicted"/>
<feature type="binding site" evidence="2">
    <location>
        <position position="379"/>
    </location>
    <ligand>
        <name>Zn(2+)</name>
        <dbReference type="ChEBI" id="CHEBI:29105"/>
        <note>catalytic</note>
    </ligand>
</feature>
<feature type="active site" description="Proton donor" evidence="1">
    <location>
        <position position="462"/>
    </location>
</feature>
<dbReference type="STRING" id="69322.SAMN05443669_10554"/>
<feature type="chain" id="PRO_5012070939" evidence="3">
    <location>
        <begin position="34"/>
        <end position="637"/>
    </location>
</feature>
<dbReference type="PANTHER" id="PTHR45726">
    <property type="entry name" value="LEUKOTRIENE A-4 HYDROLASE"/>
    <property type="match status" value="1"/>
</dbReference>
<feature type="active site" description="Proton acceptor" evidence="1">
    <location>
        <position position="380"/>
    </location>
</feature>
<feature type="domain" description="Peptidase M1 membrane alanine aminopeptidase" evidence="4">
    <location>
        <begin position="374"/>
        <end position="521"/>
    </location>
</feature>
<keyword evidence="2" id="KW-0862">Zinc</keyword>
<feature type="signal peptide" evidence="3">
    <location>
        <begin position="1"/>
        <end position="33"/>
    </location>
</feature>
<dbReference type="GO" id="GO:0008237">
    <property type="term" value="F:metallopeptidase activity"/>
    <property type="evidence" value="ECO:0007669"/>
    <property type="project" value="InterPro"/>
</dbReference>
<sequence length="637" mass="72995">MEGQFVLPFLFKSNMKKLLLFSFLTLSFGSLWAQNTGYWQQHVDYKMDVTMDVSTYRYKGTQELVYTNNSPDTLKKVYYHLYNNAFQPGSEMDARIQSIRDPDARMVNKIKVGSNEMKQSRIKMLKPNETGYLNITDFKQDGSTASVETIGTILEVTLAKPIAPNSKTTFTLNFDGQVPIQIRRSGRNNAEGVALSMAQWYPKMAEFDFEGWHADPYIAREFHGVWGNFDVSITIDKDYVLGGTGYLQNKNEIGHGYQDSGVVVTVPKKAKTLTWHFKAPMVHDFTWAADKEYIHDLVKGPNNVDLHFLYKNNPKFIENWKNLQPKTAQLMEFYNKTVGDYPYKQYSVIQGGDGGMEYAMCTLILGQGSFDGLLGVTAHEMAHSWFQHVLANNESKHGWMDEGFTSFLEDLGMNEIADKKVENPFTGAYAGYFSMVNSGKELPQSTHADRFDENRVYSITSYSKGELFLTQLMYLIGKENLMKSLKKYYSDFKFKHPTPNDIKRSAERISGAHLDWYLTDWTQTTNTIDYGIREPRAIGDKTIVTLERIGRMPMPIDLLVEYTDGTMESFYIPLRMMSFKKENPNPALKRTVLGDWAWAYPTMEFMIAKPKSTIKKITIDPSGLMADIKKENNVYKQ</sequence>
<name>A0A1M7KMG9_9FLAO</name>
<evidence type="ECO:0000313" key="5">
    <source>
        <dbReference type="EMBL" id="SHM66615.1"/>
    </source>
</evidence>
<dbReference type="InterPro" id="IPR027268">
    <property type="entry name" value="Peptidase_M4/M1_CTD_sf"/>
</dbReference>
<evidence type="ECO:0000259" key="4">
    <source>
        <dbReference type="Pfam" id="PF01433"/>
    </source>
</evidence>
<dbReference type="Gene3D" id="1.10.390.10">
    <property type="entry name" value="Neutral Protease Domain 2"/>
    <property type="match status" value="1"/>
</dbReference>
<dbReference type="InterPro" id="IPR034015">
    <property type="entry name" value="M1_LTA4H"/>
</dbReference>
<feature type="binding site" evidence="2">
    <location>
        <position position="383"/>
    </location>
    <ligand>
        <name>Zn(2+)</name>
        <dbReference type="ChEBI" id="CHEBI:29105"/>
        <note>catalytic</note>
    </ligand>
</feature>
<comment type="cofactor">
    <cofactor evidence="2">
        <name>Zn(2+)</name>
        <dbReference type="ChEBI" id="CHEBI:29105"/>
    </cofactor>
    <text evidence="2">Binds 1 zinc ion per subunit.</text>
</comment>
<keyword evidence="2" id="KW-0479">Metal-binding</keyword>
<dbReference type="GO" id="GO:0008270">
    <property type="term" value="F:zinc ion binding"/>
    <property type="evidence" value="ECO:0007669"/>
    <property type="project" value="InterPro"/>
</dbReference>
<evidence type="ECO:0000256" key="3">
    <source>
        <dbReference type="SAM" id="SignalP"/>
    </source>
</evidence>
<dbReference type="Pfam" id="PF01433">
    <property type="entry name" value="Peptidase_M1"/>
    <property type="match status" value="1"/>
</dbReference>
<feature type="binding site" evidence="2">
    <location>
        <position position="402"/>
    </location>
    <ligand>
        <name>Zn(2+)</name>
        <dbReference type="ChEBI" id="CHEBI:29105"/>
        <note>catalytic</note>
    </ligand>
</feature>
<dbReference type="CDD" id="cd09604">
    <property type="entry name" value="M1_APN_like"/>
    <property type="match status" value="1"/>
</dbReference>